<proteinExistence type="inferred from homology"/>
<evidence type="ECO:0000256" key="3">
    <source>
        <dbReference type="ARBA" id="ARBA00010457"/>
    </source>
</evidence>
<evidence type="ECO:0000256" key="8">
    <source>
        <dbReference type="SAM" id="Phobius"/>
    </source>
</evidence>
<comment type="subcellular location">
    <subcellularLocation>
        <location evidence="1">Cell envelope</location>
    </subcellularLocation>
    <subcellularLocation>
        <location evidence="2">Secreted</location>
    </subcellularLocation>
</comment>
<dbReference type="SUPFAM" id="SSF49329">
    <property type="entry name" value="Cu,Zn superoxide dismutase-like"/>
    <property type="match status" value="1"/>
</dbReference>
<keyword evidence="5" id="KW-0964">Secreted</keyword>
<keyword evidence="9" id="KW-0732">Signal</keyword>
<sequence>MHSSILFTLASGLAIARAQAPVPVPGVTGQLGDAAIVEGNPAGVSYVATLPDSKTTDIRGSVVGTSNSNGTGVNFQVSLSGLPDPSLGPFLYHIHDQPVPSDGNCTGTKAHQDPYIRGEKPPCYPVDPASCQVGDLAGKHGNITGSSFSTAFLDLYLSTVQGPASFFGNRSIVIHTSNTTRLTCANFTLVAGNSTTNTTNTTTPVSPTLTPFTGGAASTTIVSVGAILAGIAAFLL</sequence>
<dbReference type="EMBL" id="CAJPDS010000009">
    <property type="protein sequence ID" value="CAF9910889.1"/>
    <property type="molecule type" value="Genomic_DNA"/>
</dbReference>
<evidence type="ECO:0000256" key="9">
    <source>
        <dbReference type="SAM" id="SignalP"/>
    </source>
</evidence>
<dbReference type="InterPro" id="IPR036423">
    <property type="entry name" value="SOD-like_Cu/Zn_dom_sf"/>
</dbReference>
<dbReference type="InterPro" id="IPR053257">
    <property type="entry name" value="Cu-only_SOD"/>
</dbReference>
<evidence type="ECO:0000256" key="1">
    <source>
        <dbReference type="ARBA" id="ARBA00004196"/>
    </source>
</evidence>
<feature type="chain" id="PRO_5034019648" description="superoxide dismutase" evidence="9">
    <location>
        <begin position="19"/>
        <end position="236"/>
    </location>
</feature>
<dbReference type="Gene3D" id="2.60.40.200">
    <property type="entry name" value="Superoxide dismutase, copper/zinc binding domain"/>
    <property type="match status" value="1"/>
</dbReference>
<keyword evidence="8" id="KW-1133">Transmembrane helix</keyword>
<dbReference type="PANTHER" id="PTHR20910:SF1">
    <property type="entry name" value="SUPEROXIDE DISMUTASE COPPER_ZINC BINDING DOMAIN-CONTAINING PROTEIN"/>
    <property type="match status" value="1"/>
</dbReference>
<dbReference type="PANTHER" id="PTHR20910">
    <property type="entry name" value="AGAP001623-PA"/>
    <property type="match status" value="1"/>
</dbReference>
<dbReference type="GO" id="GO:0005576">
    <property type="term" value="C:extracellular region"/>
    <property type="evidence" value="ECO:0007669"/>
    <property type="project" value="UniProtKB-SubCell"/>
</dbReference>
<evidence type="ECO:0000256" key="7">
    <source>
        <dbReference type="ARBA" id="ARBA00049204"/>
    </source>
</evidence>
<feature type="transmembrane region" description="Helical" evidence="8">
    <location>
        <begin position="212"/>
        <end position="235"/>
    </location>
</feature>
<feature type="signal peptide" evidence="9">
    <location>
        <begin position="1"/>
        <end position="18"/>
    </location>
</feature>
<evidence type="ECO:0000256" key="5">
    <source>
        <dbReference type="ARBA" id="ARBA00022525"/>
    </source>
</evidence>
<dbReference type="GO" id="GO:0046872">
    <property type="term" value="F:metal ion binding"/>
    <property type="evidence" value="ECO:0007669"/>
    <property type="project" value="InterPro"/>
</dbReference>
<dbReference type="EC" id="1.15.1.1" evidence="4"/>
<evidence type="ECO:0000313" key="10">
    <source>
        <dbReference type="EMBL" id="CAF9910889.1"/>
    </source>
</evidence>
<name>A0A8H3ET30_9LECA</name>
<evidence type="ECO:0000313" key="11">
    <source>
        <dbReference type="Proteomes" id="UP000664521"/>
    </source>
</evidence>
<evidence type="ECO:0000256" key="6">
    <source>
        <dbReference type="ARBA" id="ARBA00022862"/>
    </source>
</evidence>
<keyword evidence="8" id="KW-0472">Membrane</keyword>
<protein>
    <recommendedName>
        <fullName evidence="4">superoxide dismutase</fullName>
        <ecNumber evidence="4">1.15.1.1</ecNumber>
    </recommendedName>
</protein>
<comment type="caution">
    <text evidence="10">The sequence shown here is derived from an EMBL/GenBank/DDBJ whole genome shotgun (WGS) entry which is preliminary data.</text>
</comment>
<organism evidence="10 11">
    <name type="scientific">Heterodermia speciosa</name>
    <dbReference type="NCBI Taxonomy" id="116794"/>
    <lineage>
        <taxon>Eukaryota</taxon>
        <taxon>Fungi</taxon>
        <taxon>Dikarya</taxon>
        <taxon>Ascomycota</taxon>
        <taxon>Pezizomycotina</taxon>
        <taxon>Lecanoromycetes</taxon>
        <taxon>OSLEUM clade</taxon>
        <taxon>Lecanoromycetidae</taxon>
        <taxon>Caliciales</taxon>
        <taxon>Physciaceae</taxon>
        <taxon>Heterodermia</taxon>
    </lineage>
</organism>
<dbReference type="Proteomes" id="UP000664521">
    <property type="component" value="Unassembled WGS sequence"/>
</dbReference>
<keyword evidence="8" id="KW-0812">Transmembrane</keyword>
<evidence type="ECO:0000256" key="4">
    <source>
        <dbReference type="ARBA" id="ARBA00012682"/>
    </source>
</evidence>
<comment type="similarity">
    <text evidence="3">Belongs to the Cu-Zn superoxide dismutase family.</text>
</comment>
<gene>
    <name evidence="10" type="ORF">HETSPECPRED_010222</name>
</gene>
<dbReference type="OrthoDB" id="159229at2759"/>
<evidence type="ECO:0000256" key="2">
    <source>
        <dbReference type="ARBA" id="ARBA00004613"/>
    </source>
</evidence>
<dbReference type="GO" id="GO:0004784">
    <property type="term" value="F:superoxide dismutase activity"/>
    <property type="evidence" value="ECO:0007669"/>
    <property type="project" value="UniProtKB-EC"/>
</dbReference>
<keyword evidence="6" id="KW-0049">Antioxidant</keyword>
<dbReference type="FunFam" id="2.60.40.200:FF:000007">
    <property type="entry name" value="Cell surface Cu-only superoxide dismutase 5"/>
    <property type="match status" value="1"/>
</dbReference>
<comment type="catalytic activity">
    <reaction evidence="7">
        <text>2 superoxide + 2 H(+) = H2O2 + O2</text>
        <dbReference type="Rhea" id="RHEA:20696"/>
        <dbReference type="ChEBI" id="CHEBI:15378"/>
        <dbReference type="ChEBI" id="CHEBI:15379"/>
        <dbReference type="ChEBI" id="CHEBI:16240"/>
        <dbReference type="ChEBI" id="CHEBI:18421"/>
        <dbReference type="EC" id="1.15.1.1"/>
    </reaction>
</comment>
<dbReference type="AlphaFoldDB" id="A0A8H3ET30"/>
<reference evidence="10" key="1">
    <citation type="submission" date="2021-03" db="EMBL/GenBank/DDBJ databases">
        <authorList>
            <person name="Tagirdzhanova G."/>
        </authorList>
    </citation>
    <scope>NUCLEOTIDE SEQUENCE</scope>
</reference>
<keyword evidence="11" id="KW-1185">Reference proteome</keyword>
<accession>A0A8H3ET30</accession>